<dbReference type="Pfam" id="PF00563">
    <property type="entry name" value="EAL"/>
    <property type="match status" value="2"/>
</dbReference>
<evidence type="ECO:0000256" key="1">
    <source>
        <dbReference type="SAM" id="MobiDB-lite"/>
    </source>
</evidence>
<dbReference type="Proteomes" id="UP000267521">
    <property type="component" value="Unassembled WGS sequence"/>
</dbReference>
<dbReference type="InterPro" id="IPR043128">
    <property type="entry name" value="Rev_trsase/Diguanyl_cyclase"/>
</dbReference>
<keyword evidence="2" id="KW-0472">Membrane</keyword>
<dbReference type="AlphaFoldDB" id="A0A3M6QB18"/>
<dbReference type="CDD" id="cd01949">
    <property type="entry name" value="GGDEF"/>
    <property type="match status" value="1"/>
</dbReference>
<dbReference type="Gene3D" id="3.30.70.270">
    <property type="match status" value="1"/>
</dbReference>
<dbReference type="SUPFAM" id="SSF55073">
    <property type="entry name" value="Nucleotide cyclase"/>
    <property type="match status" value="1"/>
</dbReference>
<name>A0A3M6QB18_9BURK</name>
<dbReference type="Pfam" id="PF00990">
    <property type="entry name" value="GGDEF"/>
    <property type="match status" value="1"/>
</dbReference>
<dbReference type="InterPro" id="IPR000014">
    <property type="entry name" value="PAS"/>
</dbReference>
<keyword evidence="2" id="KW-0812">Transmembrane</keyword>
<evidence type="ECO:0000259" key="4">
    <source>
        <dbReference type="PROSITE" id="PS50887"/>
    </source>
</evidence>
<dbReference type="SMART" id="SM00052">
    <property type="entry name" value="EAL"/>
    <property type="match status" value="1"/>
</dbReference>
<dbReference type="PROSITE" id="PS50887">
    <property type="entry name" value="GGDEF"/>
    <property type="match status" value="1"/>
</dbReference>
<comment type="caution">
    <text evidence="5">The sequence shown here is derived from an EMBL/GenBank/DDBJ whole genome shotgun (WGS) entry which is preliminary data.</text>
</comment>
<dbReference type="NCBIfam" id="TIGR00229">
    <property type="entry name" value="sensory_box"/>
    <property type="match status" value="1"/>
</dbReference>
<dbReference type="CDD" id="cd00130">
    <property type="entry name" value="PAS"/>
    <property type="match status" value="1"/>
</dbReference>
<dbReference type="SMART" id="SM00267">
    <property type="entry name" value="GGDEF"/>
    <property type="match status" value="1"/>
</dbReference>
<sequence length="1010" mass="112833">MSDSSPQPQVHAGDFPPSRFWIYALPIFALMVSAAVLLWRTDAAERQALARQQLQTHALQYLHALQKSANAYARFLRGLQSSLDNQDASGASLGEQWSAAMQNQDLASSHVLRLVPASQASALGLPVRRLLEDGRSSNVEVQAIAQPSKLTLVAIPAHGTPQVLPESMVMLMDLRFTEWLHEIERQLPFPLSAHLRPSHAAQYPQPVLEWEQDELHLSAQVVGQPLHLVFAANNLTPPPPPLLPWSLFGAGLLGMLLCLVHHRWRELELAYHLTRYQDYAYKGWQRYFAFINHPQLAAAETDHSGQFYNLSPRLAQMLGYGQDAMKRLTLRAIVHPDDLPKLDACQPLPSPNAEYLYEQQPNLRLLHSLGHFVWVDLLKIRYTSEPESTSPTPRELLILRDQTQARTLQARLQRRIEKSQSIFEQLPVGMCTVDTQMHITFMNANFRCFSEVREPAPETLDQWWQSLPLSPRQREDLIERWQQLLSAAIASDGILEPQEILFDIPKPRRSQRQKVLALSGIVQEDQLVLTLVDLTEHKKAEDEIRLHAFYDPGTNLPNRHLLLDRLQQAQQINPGQPCCNALMLISLENLAALSATLESSVAQELVRQVAARLTQIVPSGQTIARTQAAEFTVLLAHCGREEEECVRMSEDLGRQILDALSAPFGQGGHIRLQTCIGVTIFRSAQHSSSELLRRVDIAAFQARQGQLSQPQFYEPQLQARAQARAALEEEIRAGLALGQFMLYFQPQMDGRSDPARLIGAEVLLRWNHAEQGVIAPGKFLPIAECSELIIPLGNWVLAQACRQLLKWSRRPETAQLSLSVNISPRQFRQKQFAQTVLQALTSSGAPASRLILEISESVLLTDIERSSATITQLHAYGVRFALDDFGVGHSWLSQLESLPLSSIKFDARFINHTPPASPGDKPSSGHAVTTPPPPPPSSPPPRPNILRSAVALGSSLGLQVVAEGVENQAQIDFLKAHGCYIWQGYYTGVPQPLEEFEQLIQAHHRGPTAN</sequence>
<dbReference type="CDD" id="cd01948">
    <property type="entry name" value="EAL"/>
    <property type="match status" value="1"/>
</dbReference>
<dbReference type="RefSeq" id="WP_122237536.1">
    <property type="nucleotide sequence ID" value="NZ_RDQM01000003.1"/>
</dbReference>
<dbReference type="SUPFAM" id="SSF55785">
    <property type="entry name" value="PYP-like sensor domain (PAS domain)"/>
    <property type="match status" value="2"/>
</dbReference>
<dbReference type="InterPro" id="IPR035965">
    <property type="entry name" value="PAS-like_dom_sf"/>
</dbReference>
<dbReference type="InterPro" id="IPR029787">
    <property type="entry name" value="Nucleotide_cyclase"/>
</dbReference>
<reference evidence="5 6" key="1">
    <citation type="submission" date="2018-10" db="EMBL/GenBank/DDBJ databases">
        <title>Comamonadaceae CDC group NO-1 genome sequencing and assembly.</title>
        <authorList>
            <person name="Bernier A.-M."/>
            <person name="Bernard K."/>
        </authorList>
    </citation>
    <scope>NUCLEOTIDE SEQUENCE [LARGE SCALE GENOMIC DNA]</scope>
    <source>
        <strain evidence="5 6">NML970147</strain>
    </source>
</reference>
<dbReference type="EMBL" id="RDQM01000003">
    <property type="protein sequence ID" value="RMX00035.1"/>
    <property type="molecule type" value="Genomic_DNA"/>
</dbReference>
<feature type="domain" description="EAL" evidence="3">
    <location>
        <begin position="724"/>
        <end position="1004"/>
    </location>
</feature>
<evidence type="ECO:0000259" key="3">
    <source>
        <dbReference type="PROSITE" id="PS50883"/>
    </source>
</evidence>
<organism evidence="5 6">
    <name type="scientific">Allofranklinella schreckenbergeri</name>
    <dbReference type="NCBI Taxonomy" id="1076744"/>
    <lineage>
        <taxon>Bacteria</taxon>
        <taxon>Pseudomonadati</taxon>
        <taxon>Pseudomonadota</taxon>
        <taxon>Betaproteobacteria</taxon>
        <taxon>Burkholderiales</taxon>
        <taxon>Comamonadaceae</taxon>
        <taxon>Allofranklinella</taxon>
    </lineage>
</organism>
<keyword evidence="2" id="KW-1133">Transmembrane helix</keyword>
<dbReference type="InterPro" id="IPR035919">
    <property type="entry name" value="EAL_sf"/>
</dbReference>
<evidence type="ECO:0000313" key="6">
    <source>
        <dbReference type="Proteomes" id="UP000267521"/>
    </source>
</evidence>
<dbReference type="PROSITE" id="PS50883">
    <property type="entry name" value="EAL"/>
    <property type="match status" value="1"/>
</dbReference>
<dbReference type="PANTHER" id="PTHR44757">
    <property type="entry name" value="DIGUANYLATE CYCLASE DGCP"/>
    <property type="match status" value="1"/>
</dbReference>
<dbReference type="PANTHER" id="PTHR44757:SF2">
    <property type="entry name" value="BIOFILM ARCHITECTURE MAINTENANCE PROTEIN MBAA"/>
    <property type="match status" value="1"/>
</dbReference>
<dbReference type="Gene3D" id="3.20.20.450">
    <property type="entry name" value="EAL domain"/>
    <property type="match status" value="1"/>
</dbReference>
<gene>
    <name evidence="5" type="ORF">EBQ26_02860</name>
</gene>
<evidence type="ECO:0000256" key="2">
    <source>
        <dbReference type="SAM" id="Phobius"/>
    </source>
</evidence>
<feature type="domain" description="GGDEF" evidence="4">
    <location>
        <begin position="578"/>
        <end position="715"/>
    </location>
</feature>
<evidence type="ECO:0000313" key="5">
    <source>
        <dbReference type="EMBL" id="RMX00035.1"/>
    </source>
</evidence>
<dbReference type="InterPro" id="IPR052155">
    <property type="entry name" value="Biofilm_reg_signaling"/>
</dbReference>
<accession>A0A3M6QB18</accession>
<proteinExistence type="predicted"/>
<dbReference type="SUPFAM" id="SSF141868">
    <property type="entry name" value="EAL domain-like"/>
    <property type="match status" value="1"/>
</dbReference>
<dbReference type="Gene3D" id="3.30.450.20">
    <property type="entry name" value="PAS domain"/>
    <property type="match status" value="2"/>
</dbReference>
<dbReference type="InterPro" id="IPR000160">
    <property type="entry name" value="GGDEF_dom"/>
</dbReference>
<feature type="transmembrane region" description="Helical" evidence="2">
    <location>
        <begin position="242"/>
        <end position="264"/>
    </location>
</feature>
<dbReference type="InterPro" id="IPR001633">
    <property type="entry name" value="EAL_dom"/>
</dbReference>
<feature type="transmembrane region" description="Helical" evidence="2">
    <location>
        <begin position="20"/>
        <end position="39"/>
    </location>
</feature>
<dbReference type="SMART" id="SM00091">
    <property type="entry name" value="PAS"/>
    <property type="match status" value="2"/>
</dbReference>
<protein>
    <submittedName>
        <fullName evidence="5">EAL domain-containing protein</fullName>
    </submittedName>
</protein>
<feature type="compositionally biased region" description="Pro residues" evidence="1">
    <location>
        <begin position="930"/>
        <end position="943"/>
    </location>
</feature>
<feature type="region of interest" description="Disordered" evidence="1">
    <location>
        <begin position="911"/>
        <end position="944"/>
    </location>
</feature>